<dbReference type="InParanoid" id="A0A067QMJ2"/>
<keyword evidence="2" id="KW-1185">Reference proteome</keyword>
<dbReference type="AlphaFoldDB" id="A0A067QMJ2"/>
<evidence type="ECO:0000313" key="1">
    <source>
        <dbReference type="EMBL" id="KDR10428.1"/>
    </source>
</evidence>
<gene>
    <name evidence="1" type="ORF">L798_15449</name>
</gene>
<proteinExistence type="predicted"/>
<reference evidence="1 2" key="1">
    <citation type="journal article" date="2014" name="Nat. Commun.">
        <title>Molecular traces of alternative social organization in a termite genome.</title>
        <authorList>
            <person name="Terrapon N."/>
            <person name="Li C."/>
            <person name="Robertson H.M."/>
            <person name="Ji L."/>
            <person name="Meng X."/>
            <person name="Booth W."/>
            <person name="Chen Z."/>
            <person name="Childers C.P."/>
            <person name="Glastad K.M."/>
            <person name="Gokhale K."/>
            <person name="Gowin J."/>
            <person name="Gronenberg W."/>
            <person name="Hermansen R.A."/>
            <person name="Hu H."/>
            <person name="Hunt B.G."/>
            <person name="Huylmans A.K."/>
            <person name="Khalil S.M."/>
            <person name="Mitchell R.D."/>
            <person name="Munoz-Torres M.C."/>
            <person name="Mustard J.A."/>
            <person name="Pan H."/>
            <person name="Reese J.T."/>
            <person name="Scharf M.E."/>
            <person name="Sun F."/>
            <person name="Vogel H."/>
            <person name="Xiao J."/>
            <person name="Yang W."/>
            <person name="Yang Z."/>
            <person name="Yang Z."/>
            <person name="Zhou J."/>
            <person name="Zhu J."/>
            <person name="Brent C.S."/>
            <person name="Elsik C.G."/>
            <person name="Goodisman M.A."/>
            <person name="Liberles D.A."/>
            <person name="Roe R.M."/>
            <person name="Vargo E.L."/>
            <person name="Vilcinskas A."/>
            <person name="Wang J."/>
            <person name="Bornberg-Bauer E."/>
            <person name="Korb J."/>
            <person name="Zhang G."/>
            <person name="Liebig J."/>
        </authorList>
    </citation>
    <scope>NUCLEOTIDE SEQUENCE [LARGE SCALE GENOMIC DNA]</scope>
    <source>
        <tissue evidence="1">Whole organism</tissue>
    </source>
</reference>
<dbReference type="EMBL" id="KK853162">
    <property type="protein sequence ID" value="KDR10428.1"/>
    <property type="molecule type" value="Genomic_DNA"/>
</dbReference>
<dbReference type="Proteomes" id="UP000027135">
    <property type="component" value="Unassembled WGS sequence"/>
</dbReference>
<name>A0A067QMJ2_ZOONE</name>
<sequence>MNPIFGELAFTLEDILCELQTHFPRVFWRIKALLAAIQHLKTATMIFSNSNLNC</sequence>
<accession>A0A067QMJ2</accession>
<evidence type="ECO:0000313" key="2">
    <source>
        <dbReference type="Proteomes" id="UP000027135"/>
    </source>
</evidence>
<protein>
    <submittedName>
        <fullName evidence="1">Uncharacterized protein</fullName>
    </submittedName>
</protein>
<organism evidence="1 2">
    <name type="scientific">Zootermopsis nevadensis</name>
    <name type="common">Dampwood termite</name>
    <dbReference type="NCBI Taxonomy" id="136037"/>
    <lineage>
        <taxon>Eukaryota</taxon>
        <taxon>Metazoa</taxon>
        <taxon>Ecdysozoa</taxon>
        <taxon>Arthropoda</taxon>
        <taxon>Hexapoda</taxon>
        <taxon>Insecta</taxon>
        <taxon>Pterygota</taxon>
        <taxon>Neoptera</taxon>
        <taxon>Polyneoptera</taxon>
        <taxon>Dictyoptera</taxon>
        <taxon>Blattodea</taxon>
        <taxon>Blattoidea</taxon>
        <taxon>Termitoidae</taxon>
        <taxon>Termopsidae</taxon>
        <taxon>Zootermopsis</taxon>
    </lineage>
</organism>